<keyword evidence="2" id="KW-0378">Hydrolase</keyword>
<dbReference type="InterPro" id="IPR029058">
    <property type="entry name" value="AB_hydrolase_fold"/>
</dbReference>
<sequence length="804" mass="88641">MHRWRYHTINRRVGVSLDGDRAAAVKARFLDLHRVMSIRDFLSGWFRGAPYEAVRRGNVEDFVAYGFYTRSMSQLPDKLRVRTAEFVSDIERVWGVEFPAGRNPDLIFMAHLWEPLRVLPKPLALHLASEAAGLACHALLAALGFRRRRSQGFYYWIRSPLAARPPKAARAAAALTAAAAAPLSGIATAPSGGGESAAPAPARPLVFIHGVGLGLAPYLGVIWQLATACAGHNIMLLEVPHVSLRLQARASAVDDVAAAAAAALRAEGFADACWVAHSYGTFCVSRVRALTPSLVHSMALIDPVCFLTCYPHLLYNFVYKVPRVADVLSSGLEGIMGAARFIFSRDLIIAETFCRKFLWHELQLWAADLPRAALIVLSHADDLVPAPLVAAHVRESAPAAEIMYHPTAGHGGFLADLPFQRRMVAGIAALLDAPVAKSYTQWRTRYVRSFNGMLYVAYNDDEANLPKDAVTVSEATGYGMLISVMARQREDFDGFLRFYNHHVNAHGLMCWQQVLRNGLVLTNPDPAASANNCATDADTDAAYALLLAARLWGCKEYGTRGVQVCAAIWLHCINHVTNLPMLGGWVGGPDDRFGPLKDQAYCDVCRPSDLVLTHFYLFAEEDVEHASGWRRVIKASLAALEELLVSSKHGLCSDFVAFDAESRTYQAVTSQVLERPGDGTFSWNACRMPWRVAVYFWETGDVRVLPLMKALAKFFTGEKEIMAGYALDGTAQVDYATLSFIAPAWCLLQVLGDREAQRLETECQRHLATGWGTYFGESILLLARLQLERRYLGILPQASLWSTF</sequence>
<dbReference type="EMBL" id="JALJOU010000039">
    <property type="protein sequence ID" value="KAK9832695.1"/>
    <property type="molecule type" value="Genomic_DNA"/>
</dbReference>
<evidence type="ECO:0008006" key="6">
    <source>
        <dbReference type="Google" id="ProtNLM"/>
    </source>
</evidence>
<keyword evidence="5" id="KW-1185">Reference proteome</keyword>
<dbReference type="Proteomes" id="UP001445335">
    <property type="component" value="Unassembled WGS sequence"/>
</dbReference>
<accession>A0AAW1RF39</accession>
<gene>
    <name evidence="4" type="ORF">WJX81_001158</name>
</gene>
<dbReference type="InterPro" id="IPR002037">
    <property type="entry name" value="Glyco_hydro_8"/>
</dbReference>
<organism evidence="4 5">
    <name type="scientific">Elliptochloris bilobata</name>
    <dbReference type="NCBI Taxonomy" id="381761"/>
    <lineage>
        <taxon>Eukaryota</taxon>
        <taxon>Viridiplantae</taxon>
        <taxon>Chlorophyta</taxon>
        <taxon>core chlorophytes</taxon>
        <taxon>Trebouxiophyceae</taxon>
        <taxon>Trebouxiophyceae incertae sedis</taxon>
        <taxon>Elliptochloris clade</taxon>
        <taxon>Elliptochloris</taxon>
    </lineage>
</organism>
<dbReference type="GO" id="GO:0004553">
    <property type="term" value="F:hydrolase activity, hydrolyzing O-glycosyl compounds"/>
    <property type="evidence" value="ECO:0007669"/>
    <property type="project" value="InterPro"/>
</dbReference>
<dbReference type="SUPFAM" id="SSF48208">
    <property type="entry name" value="Six-hairpin glycosidases"/>
    <property type="match status" value="1"/>
</dbReference>
<dbReference type="InterPro" id="IPR008928">
    <property type="entry name" value="6-hairpin_glycosidase_sf"/>
</dbReference>
<dbReference type="SUPFAM" id="SSF53474">
    <property type="entry name" value="alpha/beta-Hydrolases"/>
    <property type="match status" value="1"/>
</dbReference>
<comment type="similarity">
    <text evidence="1">Belongs to the glycosyl hydrolase 8 (cellulase D) family.</text>
</comment>
<proteinExistence type="inferred from homology"/>
<dbReference type="InterPro" id="IPR012341">
    <property type="entry name" value="6hp_glycosidase-like_sf"/>
</dbReference>
<evidence type="ECO:0000313" key="4">
    <source>
        <dbReference type="EMBL" id="KAK9832695.1"/>
    </source>
</evidence>
<evidence type="ECO:0000256" key="3">
    <source>
        <dbReference type="ARBA" id="ARBA00023295"/>
    </source>
</evidence>
<evidence type="ECO:0000313" key="5">
    <source>
        <dbReference type="Proteomes" id="UP001445335"/>
    </source>
</evidence>
<name>A0AAW1RF39_9CHLO</name>
<dbReference type="Pfam" id="PF01270">
    <property type="entry name" value="Glyco_hydro_8"/>
    <property type="match status" value="1"/>
</dbReference>
<dbReference type="PANTHER" id="PTHR37471">
    <property type="entry name" value="UNNAMED PRODUCT"/>
    <property type="match status" value="1"/>
</dbReference>
<comment type="caution">
    <text evidence="4">The sequence shown here is derived from an EMBL/GenBank/DDBJ whole genome shotgun (WGS) entry which is preliminary data.</text>
</comment>
<protein>
    <recommendedName>
        <fullName evidence="6">Cellulase</fullName>
    </recommendedName>
</protein>
<dbReference type="PANTHER" id="PTHR37471:SF1">
    <property type="entry name" value="AB HYDROLASE-1 DOMAIN-CONTAINING PROTEIN"/>
    <property type="match status" value="1"/>
</dbReference>
<evidence type="ECO:0000256" key="1">
    <source>
        <dbReference type="ARBA" id="ARBA00009209"/>
    </source>
</evidence>
<dbReference type="PRINTS" id="PR00735">
    <property type="entry name" value="GLHYDRLASE8"/>
</dbReference>
<keyword evidence="3" id="KW-0326">Glycosidase</keyword>
<dbReference type="Gene3D" id="1.50.10.10">
    <property type="match status" value="1"/>
</dbReference>
<evidence type="ECO:0000256" key="2">
    <source>
        <dbReference type="ARBA" id="ARBA00022801"/>
    </source>
</evidence>
<dbReference type="Gene3D" id="3.40.50.1820">
    <property type="entry name" value="alpha/beta hydrolase"/>
    <property type="match status" value="1"/>
</dbReference>
<reference evidence="4 5" key="1">
    <citation type="journal article" date="2024" name="Nat. Commun.">
        <title>Phylogenomics reveals the evolutionary origins of lichenization in chlorophyte algae.</title>
        <authorList>
            <person name="Puginier C."/>
            <person name="Libourel C."/>
            <person name="Otte J."/>
            <person name="Skaloud P."/>
            <person name="Haon M."/>
            <person name="Grisel S."/>
            <person name="Petersen M."/>
            <person name="Berrin J.G."/>
            <person name="Delaux P.M."/>
            <person name="Dal Grande F."/>
            <person name="Keller J."/>
        </authorList>
    </citation>
    <scope>NUCLEOTIDE SEQUENCE [LARGE SCALE GENOMIC DNA]</scope>
    <source>
        <strain evidence="4 5">SAG 245.80</strain>
    </source>
</reference>
<dbReference type="GO" id="GO:0005975">
    <property type="term" value="P:carbohydrate metabolic process"/>
    <property type="evidence" value="ECO:0007669"/>
    <property type="project" value="InterPro"/>
</dbReference>
<dbReference type="AlphaFoldDB" id="A0AAW1RF39"/>